<accession>A0ABQ5DDQ9</accession>
<evidence type="ECO:0000313" key="2">
    <source>
        <dbReference type="EMBL" id="GJT36723.1"/>
    </source>
</evidence>
<evidence type="ECO:0000313" key="3">
    <source>
        <dbReference type="Proteomes" id="UP001151760"/>
    </source>
</evidence>
<feature type="region of interest" description="Disordered" evidence="1">
    <location>
        <begin position="241"/>
        <end position="276"/>
    </location>
</feature>
<protein>
    <submittedName>
        <fullName evidence="2">Uncharacterized protein</fullName>
    </submittedName>
</protein>
<evidence type="ECO:0000256" key="1">
    <source>
        <dbReference type="SAM" id="MobiDB-lite"/>
    </source>
</evidence>
<gene>
    <name evidence="2" type="ORF">Tco_0936588</name>
</gene>
<feature type="compositionally biased region" description="Basic and acidic residues" evidence="1">
    <location>
        <begin position="8"/>
        <end position="19"/>
    </location>
</feature>
<name>A0ABQ5DDQ9_9ASTR</name>
<sequence>MALTAYADADHAGCQDTRRSTSGSAQFLGDNIICHTRNRRALRSQLQRLNTLPLPLLSAAIMSSTPDPSTLTYDTFLRRAVEERHNELSTCADTMADINIPANDAPTEQAPTVASPTKTDDQILPLSKNTTSLGPSWHPLQFWLSTFSSFGTLCALTHLLGCTVVSWMSNGSIFTKIFSEMLSISLPPMITIPLWLHRRVIQLSSMSTLWDTPVHSGTCQQCQDIQCFKYFGVDSETESEEEVPVIKAGDQDEGQAGPNPDLETTDASTQQKSEQIDEEFTTTAYLNVKENLKLPTEDEFFKEKPQEEEPGKTNAKVEVQSMVSVPIHQDTSSVPPITTLVIDLKKSQFDSPLSTSTTTTSTITTTITLSPPPLQSTTDLILVHRIGELEQHIVDLIQNNMALEERLDKHGSRLYKLENLNIPYHVSKAVDEIVTDAVDWAMQAPLQARFKDLPTIDMQEILQQWIKRYESPRTPLVSPLTQPSPPPPPVGASGAPADILGAQELSSTDYPMKDASIPEEQTIPSSNKSDVVNNWASTLATTYEPPAENSLLVKIRDMTTFMNWYCQKVNKTVLTQADFEGQAYEVVKAFYPDVIHLLFQMEECHKMLTDQVDWTNPEGTQVSVDVNRPLPLGGPLGHVTIQTQFFFNKDLEYLRYGSNGSIPALSISKMKAARYPDFGLELLVLEHIWIDDVCTYDISATYGIFHWWFNRQKFYIDRHDSPSRRKEVRTHMRILSVIRVKAYSRYGYDYLSKIILRRADFQEHIISKKDFKNLYPSDFEDLNLLLFDSTAGYEFKHDYTIIESPPTVVFPVDNNDRKIMRFNKIYKFSDATLTHILEALDYKVKKFKVKQLNPGMNTRFWTEKDMTWSKEFIAAIERRLKTIRIYRNLEFFVGGRVHDIDYKLLQRTE</sequence>
<reference evidence="2" key="1">
    <citation type="journal article" date="2022" name="Int. J. Mol. Sci.">
        <title>Draft Genome of Tanacetum Coccineum: Genomic Comparison of Closely Related Tanacetum-Family Plants.</title>
        <authorList>
            <person name="Yamashiro T."/>
            <person name="Shiraishi A."/>
            <person name="Nakayama K."/>
            <person name="Satake H."/>
        </authorList>
    </citation>
    <scope>NUCLEOTIDE SEQUENCE</scope>
</reference>
<feature type="region of interest" description="Disordered" evidence="1">
    <location>
        <begin position="1"/>
        <end position="22"/>
    </location>
</feature>
<dbReference type="EMBL" id="BQNB010015163">
    <property type="protein sequence ID" value="GJT36723.1"/>
    <property type="molecule type" value="Genomic_DNA"/>
</dbReference>
<organism evidence="2 3">
    <name type="scientific">Tanacetum coccineum</name>
    <dbReference type="NCBI Taxonomy" id="301880"/>
    <lineage>
        <taxon>Eukaryota</taxon>
        <taxon>Viridiplantae</taxon>
        <taxon>Streptophyta</taxon>
        <taxon>Embryophyta</taxon>
        <taxon>Tracheophyta</taxon>
        <taxon>Spermatophyta</taxon>
        <taxon>Magnoliopsida</taxon>
        <taxon>eudicotyledons</taxon>
        <taxon>Gunneridae</taxon>
        <taxon>Pentapetalae</taxon>
        <taxon>asterids</taxon>
        <taxon>campanulids</taxon>
        <taxon>Asterales</taxon>
        <taxon>Asteraceae</taxon>
        <taxon>Asteroideae</taxon>
        <taxon>Anthemideae</taxon>
        <taxon>Anthemidinae</taxon>
        <taxon>Tanacetum</taxon>
    </lineage>
</organism>
<keyword evidence="3" id="KW-1185">Reference proteome</keyword>
<feature type="region of interest" description="Disordered" evidence="1">
    <location>
        <begin position="476"/>
        <end position="497"/>
    </location>
</feature>
<proteinExistence type="predicted"/>
<reference evidence="2" key="2">
    <citation type="submission" date="2022-01" db="EMBL/GenBank/DDBJ databases">
        <authorList>
            <person name="Yamashiro T."/>
            <person name="Shiraishi A."/>
            <person name="Satake H."/>
            <person name="Nakayama K."/>
        </authorList>
    </citation>
    <scope>NUCLEOTIDE SEQUENCE</scope>
</reference>
<dbReference type="Proteomes" id="UP001151760">
    <property type="component" value="Unassembled WGS sequence"/>
</dbReference>
<comment type="caution">
    <text evidence="2">The sequence shown here is derived from an EMBL/GenBank/DDBJ whole genome shotgun (WGS) entry which is preliminary data.</text>
</comment>